<feature type="transmembrane region" description="Helical" evidence="1">
    <location>
        <begin position="59"/>
        <end position="76"/>
    </location>
</feature>
<protein>
    <submittedName>
        <fullName evidence="2">Uncharacterized protein</fullName>
    </submittedName>
</protein>
<evidence type="ECO:0000313" key="2">
    <source>
        <dbReference type="EMBL" id="ATB40606.1"/>
    </source>
</evidence>
<keyword evidence="1" id="KW-1133">Transmembrane helix</keyword>
<evidence type="ECO:0000256" key="1">
    <source>
        <dbReference type="SAM" id="Phobius"/>
    </source>
</evidence>
<evidence type="ECO:0000313" key="3">
    <source>
        <dbReference type="Proteomes" id="UP000217257"/>
    </source>
</evidence>
<sequence length="250" mass="26525">MKPTPSRAASASPPALRVIHGIVFGGLTAICVVAGMAEFEHLWRTQQQPFHAGPPPRPALVLAVLATVLGMGVILVQSLRGRSARLLWSLFVLAGLVFTLWDSHEGPVPGRSPPSANLKILQVARALHGRMVEALQTRGALPEDTESWQQALEQVAQGQPTPVRTRSFASLPFHIQKVDSLEALPAEAPPGTVFLYLVEGGVAYELQAVGLSPEGSPWRLQAPNGEPVVFRGAYNPDLAPASGEGASVPP</sequence>
<dbReference type="Proteomes" id="UP000217257">
    <property type="component" value="Chromosome"/>
</dbReference>
<feature type="transmembrane region" description="Helical" evidence="1">
    <location>
        <begin position="21"/>
        <end position="39"/>
    </location>
</feature>
<reference evidence="2 3" key="1">
    <citation type="submission" date="2017-06" db="EMBL/GenBank/DDBJ databases">
        <title>Sequencing and comparative analysis of myxobacterial genomes.</title>
        <authorList>
            <person name="Rupp O."/>
            <person name="Goesmann A."/>
            <person name="Sogaard-Andersen L."/>
        </authorList>
    </citation>
    <scope>NUCLEOTIDE SEQUENCE [LARGE SCALE GENOMIC DNA]</scope>
    <source>
        <strain evidence="2 3">DSM 52655</strain>
    </source>
</reference>
<name>A0A250JBP3_9BACT</name>
<dbReference type="RefSeq" id="WP_095988444.1">
    <property type="nucleotide sequence ID" value="NZ_CP022098.1"/>
</dbReference>
<keyword evidence="1" id="KW-0472">Membrane</keyword>
<keyword evidence="1" id="KW-0812">Transmembrane</keyword>
<dbReference type="AlphaFoldDB" id="A0A250JBP3"/>
<gene>
    <name evidence="2" type="ORF">CYFUS_006057</name>
</gene>
<dbReference type="EMBL" id="CP022098">
    <property type="protein sequence ID" value="ATB40606.1"/>
    <property type="molecule type" value="Genomic_DNA"/>
</dbReference>
<proteinExistence type="predicted"/>
<organism evidence="2 3">
    <name type="scientific">Cystobacter fuscus</name>
    <dbReference type="NCBI Taxonomy" id="43"/>
    <lineage>
        <taxon>Bacteria</taxon>
        <taxon>Pseudomonadati</taxon>
        <taxon>Myxococcota</taxon>
        <taxon>Myxococcia</taxon>
        <taxon>Myxococcales</taxon>
        <taxon>Cystobacterineae</taxon>
        <taxon>Archangiaceae</taxon>
        <taxon>Cystobacter</taxon>
    </lineage>
</organism>
<accession>A0A250JBP3</accession>
<dbReference type="KEGG" id="cfus:CYFUS_006057"/>
<feature type="transmembrane region" description="Helical" evidence="1">
    <location>
        <begin position="83"/>
        <end position="101"/>
    </location>
</feature>